<evidence type="ECO:0000313" key="4">
    <source>
        <dbReference type="EMBL" id="SFJ96333.1"/>
    </source>
</evidence>
<dbReference type="EMBL" id="FOSF01000010">
    <property type="protein sequence ID" value="SFJ96333.1"/>
    <property type="molecule type" value="Genomic_DNA"/>
</dbReference>
<dbReference type="Pfam" id="PF19263">
    <property type="entry name" value="DUF5906"/>
    <property type="match status" value="1"/>
</dbReference>
<organism evidence="4 5">
    <name type="scientific">Succinivibrio dextrinosolvens</name>
    <dbReference type="NCBI Taxonomy" id="83771"/>
    <lineage>
        <taxon>Bacteria</taxon>
        <taxon>Pseudomonadati</taxon>
        <taxon>Pseudomonadota</taxon>
        <taxon>Gammaproteobacteria</taxon>
        <taxon>Aeromonadales</taxon>
        <taxon>Succinivibrionaceae</taxon>
        <taxon>Succinivibrio</taxon>
    </lineage>
</organism>
<keyword evidence="2" id="KW-0067">ATP-binding</keyword>
<dbReference type="OrthoDB" id="9763644at2"/>
<dbReference type="GO" id="GO:0005524">
    <property type="term" value="F:ATP binding"/>
    <property type="evidence" value="ECO:0007669"/>
    <property type="project" value="UniProtKB-KW"/>
</dbReference>
<accession>A0A662Z9T0</accession>
<dbReference type="InterPro" id="IPR014015">
    <property type="entry name" value="Helicase_SF3_DNA-vir"/>
</dbReference>
<sequence length="775" mass="89639">MLNYPTDTYESIFNEINNIIHNKNLFQNIQQLKAPDDKTPALYLNILELIKKNFVTDSESALSNTDTLENLPEDIQKRIIKNAERTLLTRDRSNKKCLAHAFNTFNAFQFSESSLMLAIKILVFRVHYLLNPNYLESIRQIKQLRSNISILKNKGDIDNPAIYENTRLIITILKDGIYSASDLIILYAFYICITEYIKTAQQNCYDLIGKEKHFFISESTVLSIRNELQKALQLNQNISIDIDNQNKITIEERQQRPLSLKDLKELSTEGKTARLFCSNCEYTNILYSQGFKRSGLFDGRYYHIDNETISGLHLSIQYANETEESAQLTGMLSDKSLNNLRCMANGTEKHKAPDNYIAVNNGILKINTENPEESTLLGFSPNLVVVMPIQANYLENFSKDTERYKKIDEYFNCLSGKYNPEYKDHYQEIKTRIIESLSLALSRSQKFKKFFYLHGVADSGKTTLIDSVLGSLFDKTLYFSSKNLDDLDRSKHNFEIATLEHTALLLVDEGASGDSNASVLSKINLDNVGDCIKQLLGGGMIEGARKNIQQKSGFYPECRLYITSNHYIGFEDPQILDKLIYIPLNTKINRPEYKNIFPDFKDQKMKDTLFMYLLTNGFYKCLKNYKATGKYISDSPFIDSIQNKAKKGTSIYKAISDFIEEQNIKANLPFLNYVMITPENMELFTIKHYWNEWHEYNNFLTLKKITRKHFEDVFCELLNLHICRDQKIAGLDKKQITIILPKAFKTYAPYKKECEKQRPSIYKGTKDNNEPFYLS</sequence>
<evidence type="ECO:0000256" key="2">
    <source>
        <dbReference type="ARBA" id="ARBA00022840"/>
    </source>
</evidence>
<dbReference type="Proteomes" id="UP000243374">
    <property type="component" value="Unassembled WGS sequence"/>
</dbReference>
<dbReference type="InterPro" id="IPR045455">
    <property type="entry name" value="NrS-1_pol-like_helicase"/>
</dbReference>
<protein>
    <recommendedName>
        <fullName evidence="3">SF3 helicase domain-containing protein</fullName>
    </recommendedName>
</protein>
<dbReference type="InterPro" id="IPR027417">
    <property type="entry name" value="P-loop_NTPase"/>
</dbReference>
<dbReference type="Gene3D" id="3.40.50.300">
    <property type="entry name" value="P-loop containing nucleotide triphosphate hydrolases"/>
    <property type="match status" value="1"/>
</dbReference>
<evidence type="ECO:0000313" key="5">
    <source>
        <dbReference type="Proteomes" id="UP000243374"/>
    </source>
</evidence>
<dbReference type="RefSeq" id="WP_143075379.1">
    <property type="nucleotide sequence ID" value="NZ_CP047056.1"/>
</dbReference>
<keyword evidence="1" id="KW-0547">Nucleotide-binding</keyword>
<name>A0A662Z9T0_9GAMM</name>
<reference evidence="4 5" key="1">
    <citation type="submission" date="2016-10" db="EMBL/GenBank/DDBJ databases">
        <authorList>
            <person name="Varghese N."/>
            <person name="Submissions S."/>
        </authorList>
    </citation>
    <scope>NUCLEOTIDE SEQUENCE [LARGE SCALE GENOMIC DNA]</scope>
    <source>
        <strain evidence="4 5">22B</strain>
    </source>
</reference>
<dbReference type="SUPFAM" id="SSF52540">
    <property type="entry name" value="P-loop containing nucleoside triphosphate hydrolases"/>
    <property type="match status" value="1"/>
</dbReference>
<evidence type="ECO:0000259" key="3">
    <source>
        <dbReference type="PROSITE" id="PS51206"/>
    </source>
</evidence>
<feature type="domain" description="SF3 helicase" evidence="3">
    <location>
        <begin position="428"/>
        <end position="597"/>
    </location>
</feature>
<proteinExistence type="predicted"/>
<dbReference type="AlphaFoldDB" id="A0A662Z9T0"/>
<keyword evidence="5" id="KW-1185">Reference proteome</keyword>
<evidence type="ECO:0000256" key="1">
    <source>
        <dbReference type="ARBA" id="ARBA00022741"/>
    </source>
</evidence>
<dbReference type="PROSITE" id="PS51206">
    <property type="entry name" value="SF3_HELICASE_1"/>
    <property type="match status" value="1"/>
</dbReference>
<gene>
    <name evidence="4" type="ORF">SAMN04487865_101027</name>
</gene>